<proteinExistence type="predicted"/>
<evidence type="ECO:0000313" key="2">
    <source>
        <dbReference type="Proteomes" id="UP000650467"/>
    </source>
</evidence>
<evidence type="ECO:0000313" key="1">
    <source>
        <dbReference type="EMBL" id="KAG2437953.1"/>
    </source>
</evidence>
<keyword evidence="2" id="KW-1185">Reference proteome</keyword>
<dbReference type="AlphaFoldDB" id="A0A835W5E0"/>
<organism evidence="1 2">
    <name type="scientific">Chlamydomonas incerta</name>
    <dbReference type="NCBI Taxonomy" id="51695"/>
    <lineage>
        <taxon>Eukaryota</taxon>
        <taxon>Viridiplantae</taxon>
        <taxon>Chlorophyta</taxon>
        <taxon>core chlorophytes</taxon>
        <taxon>Chlorophyceae</taxon>
        <taxon>CS clade</taxon>
        <taxon>Chlamydomonadales</taxon>
        <taxon>Chlamydomonadaceae</taxon>
        <taxon>Chlamydomonas</taxon>
    </lineage>
</organism>
<comment type="caution">
    <text evidence="1">The sequence shown here is derived from an EMBL/GenBank/DDBJ whole genome shotgun (WGS) entry which is preliminary data.</text>
</comment>
<name>A0A835W5E0_CHLIN</name>
<dbReference type="Proteomes" id="UP000650467">
    <property type="component" value="Unassembled WGS sequence"/>
</dbReference>
<accession>A0A835W5E0</accession>
<protein>
    <submittedName>
        <fullName evidence="1">Uncharacterized protein</fullName>
    </submittedName>
</protein>
<reference evidence="1" key="1">
    <citation type="journal article" date="2020" name="bioRxiv">
        <title>Comparative genomics of Chlamydomonas.</title>
        <authorList>
            <person name="Craig R.J."/>
            <person name="Hasan A.R."/>
            <person name="Ness R.W."/>
            <person name="Keightley P.D."/>
        </authorList>
    </citation>
    <scope>NUCLEOTIDE SEQUENCE</scope>
    <source>
        <strain evidence="1">SAG 7.73</strain>
    </source>
</reference>
<sequence length="121" mass="12585">MEVVGLHGNIKAAAAEVDMAGSFDGGLEREHKAHILVRLMSDQVAAAHLMCSRACLVGQQAREVELTSCWTATSSFVAAAAAAVDTASSSVGCGLESEAKAGILARLLFEQMADARLRIAL</sequence>
<dbReference type="EMBL" id="JAEHOC010000010">
    <property type="protein sequence ID" value="KAG2437953.1"/>
    <property type="molecule type" value="Genomic_DNA"/>
</dbReference>
<gene>
    <name evidence="1" type="ORF">HXX76_005568</name>
</gene>